<dbReference type="Gene3D" id="1.20.58.340">
    <property type="entry name" value="Magnesium transport protein CorA, transmembrane region"/>
    <property type="match status" value="2"/>
</dbReference>
<dbReference type="eggNOG" id="COG0598">
    <property type="taxonomic scope" value="Bacteria"/>
</dbReference>
<feature type="transmembrane region" description="Helical" evidence="12">
    <location>
        <begin position="275"/>
        <end position="294"/>
    </location>
</feature>
<evidence type="ECO:0000256" key="1">
    <source>
        <dbReference type="ARBA" id="ARBA00004651"/>
    </source>
</evidence>
<dbReference type="Pfam" id="PF01544">
    <property type="entry name" value="CorA"/>
    <property type="match status" value="1"/>
</dbReference>
<comment type="function">
    <text evidence="11">Mediates influx of magnesium ions. Alternates between open and closed states. Activated by low cytoplasmic Mg(2+) levels. Inactive when cytoplasmic Mg(2+) levels are high.</text>
</comment>
<dbReference type="GO" id="GO:0000287">
    <property type="term" value="F:magnesium ion binding"/>
    <property type="evidence" value="ECO:0007669"/>
    <property type="project" value="TreeGrafter"/>
</dbReference>
<dbReference type="Proteomes" id="UP000029393">
    <property type="component" value="Unassembled WGS sequence"/>
</dbReference>
<evidence type="ECO:0000313" key="13">
    <source>
        <dbReference type="EMBL" id="KFN47976.1"/>
    </source>
</evidence>
<dbReference type="SUPFAM" id="SSF144083">
    <property type="entry name" value="Magnesium transport protein CorA, transmembrane region"/>
    <property type="match status" value="1"/>
</dbReference>
<evidence type="ECO:0000256" key="3">
    <source>
        <dbReference type="ARBA" id="ARBA00022448"/>
    </source>
</evidence>
<comment type="catalytic activity">
    <reaction evidence="10">
        <text>Mg(2+)(in) = Mg(2+)(out)</text>
        <dbReference type="Rhea" id="RHEA:29827"/>
        <dbReference type="ChEBI" id="CHEBI:18420"/>
    </reaction>
</comment>
<dbReference type="Gene3D" id="3.30.460.20">
    <property type="entry name" value="CorA soluble domain-like"/>
    <property type="match status" value="1"/>
</dbReference>
<dbReference type="PANTHER" id="PTHR46494:SF1">
    <property type="entry name" value="CORA FAMILY METAL ION TRANSPORTER (EUROFUNG)"/>
    <property type="match status" value="1"/>
</dbReference>
<dbReference type="PATRIC" id="fig|1384056.3.peg.317"/>
<keyword evidence="5 12" id="KW-0812">Transmembrane</keyword>
<dbReference type="STRING" id="1384056.N787_07205"/>
<keyword evidence="8" id="KW-0406">Ion transport</keyword>
<evidence type="ECO:0008006" key="15">
    <source>
        <dbReference type="Google" id="ProtNLM"/>
    </source>
</evidence>
<keyword evidence="4" id="KW-1003">Cell membrane</keyword>
<evidence type="ECO:0000256" key="11">
    <source>
        <dbReference type="ARBA" id="ARBA00045497"/>
    </source>
</evidence>
<evidence type="ECO:0000256" key="10">
    <source>
        <dbReference type="ARBA" id="ARBA00034269"/>
    </source>
</evidence>
<accession>A0A091B8E9</accession>
<dbReference type="OrthoDB" id="9803416at2"/>
<evidence type="ECO:0000256" key="2">
    <source>
        <dbReference type="ARBA" id="ARBA00009765"/>
    </source>
</evidence>
<keyword evidence="9 12" id="KW-0472">Membrane</keyword>
<evidence type="ECO:0000256" key="7">
    <source>
        <dbReference type="ARBA" id="ARBA00022989"/>
    </source>
</evidence>
<dbReference type="PANTHER" id="PTHR46494">
    <property type="entry name" value="CORA FAMILY METAL ION TRANSPORTER (EUROFUNG)"/>
    <property type="match status" value="1"/>
</dbReference>
<evidence type="ECO:0000313" key="14">
    <source>
        <dbReference type="Proteomes" id="UP000029393"/>
    </source>
</evidence>
<dbReference type="EMBL" id="AVCK01000004">
    <property type="protein sequence ID" value="KFN47976.1"/>
    <property type="molecule type" value="Genomic_DNA"/>
</dbReference>
<keyword evidence="6" id="KW-0460">Magnesium</keyword>
<dbReference type="GO" id="GO:0050897">
    <property type="term" value="F:cobalt ion binding"/>
    <property type="evidence" value="ECO:0007669"/>
    <property type="project" value="TreeGrafter"/>
</dbReference>
<evidence type="ECO:0000256" key="8">
    <source>
        <dbReference type="ARBA" id="ARBA00023065"/>
    </source>
</evidence>
<dbReference type="InterPro" id="IPR045863">
    <property type="entry name" value="CorA_TM1_TM2"/>
</dbReference>
<feature type="transmembrane region" description="Helical" evidence="12">
    <location>
        <begin position="306"/>
        <end position="326"/>
    </location>
</feature>
<sequence length="332" mass="37409">MENSFPADPACVVNCVRYGRDGSRRDLTLDEISDVLAVDDGSFVWVGLYEPEEALLDKLQEEFDLHDLAVEDAHHAHQRPKIEAYGNSLFIAVHTAQALDGKVSFGETHMFVGTRYLVTVRHGTSLSYSTVRARCEREPELLALGPTYGLYAVLDYIVDNYMPIVDEFRDQLNDLEQDIFAESFSKQTVRKLYELKRELTRLRLAVAPMQDITGQLTRVHTQMVGEEMRLYFRDVFDHTLRVNDATDTLREMLTAAMSVNLALVTVAQGEVVKRLAGWAGLLAAPTLVASWYGMNFEHMPEVGGRYSYGILIGVTAAIVGGLFILLRRARWI</sequence>
<gene>
    <name evidence="13" type="ORF">N787_07205</name>
</gene>
<evidence type="ECO:0000256" key="4">
    <source>
        <dbReference type="ARBA" id="ARBA00022475"/>
    </source>
</evidence>
<dbReference type="SUPFAM" id="SSF143865">
    <property type="entry name" value="CorA soluble domain-like"/>
    <property type="match status" value="1"/>
</dbReference>
<keyword evidence="3" id="KW-0813">Transport</keyword>
<comment type="caution">
    <text evidence="13">The sequence shown here is derived from an EMBL/GenBank/DDBJ whole genome shotgun (WGS) entry which is preliminary data.</text>
</comment>
<comment type="similarity">
    <text evidence="2">Belongs to the CorA metal ion transporter (MIT) (TC 1.A.35) family.</text>
</comment>
<dbReference type="GO" id="GO:0015095">
    <property type="term" value="F:magnesium ion transmembrane transporter activity"/>
    <property type="evidence" value="ECO:0007669"/>
    <property type="project" value="TreeGrafter"/>
</dbReference>
<keyword evidence="7 12" id="KW-1133">Transmembrane helix</keyword>
<evidence type="ECO:0000256" key="12">
    <source>
        <dbReference type="SAM" id="Phobius"/>
    </source>
</evidence>
<reference evidence="13 14" key="1">
    <citation type="submission" date="2013-09" db="EMBL/GenBank/DDBJ databases">
        <title>Genome sequencing of Arenimonas metalli.</title>
        <authorList>
            <person name="Chen F."/>
            <person name="Wang G."/>
        </authorList>
    </citation>
    <scope>NUCLEOTIDE SEQUENCE [LARGE SCALE GENOMIC DNA]</scope>
    <source>
        <strain evidence="13 14">CF5-1</strain>
    </source>
</reference>
<protein>
    <recommendedName>
        <fullName evidence="15">Magnesium transport protein CorA</fullName>
    </recommendedName>
</protein>
<dbReference type="InterPro" id="IPR045861">
    <property type="entry name" value="CorA_cytoplasmic_dom"/>
</dbReference>
<name>A0A091B8E9_9GAMM</name>
<evidence type="ECO:0000256" key="9">
    <source>
        <dbReference type="ARBA" id="ARBA00023136"/>
    </source>
</evidence>
<dbReference type="FunFam" id="1.20.58.340:FF:000004">
    <property type="entry name" value="Magnesium transport protein CorA"/>
    <property type="match status" value="1"/>
</dbReference>
<evidence type="ECO:0000256" key="6">
    <source>
        <dbReference type="ARBA" id="ARBA00022842"/>
    </source>
</evidence>
<proteinExistence type="inferred from homology"/>
<evidence type="ECO:0000256" key="5">
    <source>
        <dbReference type="ARBA" id="ARBA00022692"/>
    </source>
</evidence>
<dbReference type="InterPro" id="IPR002523">
    <property type="entry name" value="MgTranspt_CorA/ZnTranspt_ZntB"/>
</dbReference>
<dbReference type="RefSeq" id="WP_034210285.1">
    <property type="nucleotide sequence ID" value="NZ_AVCK01000004.1"/>
</dbReference>
<organism evidence="13 14">
    <name type="scientific">Arenimonas metalli CF5-1</name>
    <dbReference type="NCBI Taxonomy" id="1384056"/>
    <lineage>
        <taxon>Bacteria</taxon>
        <taxon>Pseudomonadati</taxon>
        <taxon>Pseudomonadota</taxon>
        <taxon>Gammaproteobacteria</taxon>
        <taxon>Lysobacterales</taxon>
        <taxon>Lysobacteraceae</taxon>
        <taxon>Arenimonas</taxon>
    </lineage>
</organism>
<comment type="subcellular location">
    <subcellularLocation>
        <location evidence="1">Cell membrane</location>
        <topology evidence="1">Multi-pass membrane protein</topology>
    </subcellularLocation>
</comment>
<dbReference type="AlphaFoldDB" id="A0A091B8E9"/>
<keyword evidence="14" id="KW-1185">Reference proteome</keyword>
<dbReference type="CDD" id="cd12830">
    <property type="entry name" value="MtCorA-like"/>
    <property type="match status" value="1"/>
</dbReference>
<dbReference type="GO" id="GO:0015087">
    <property type="term" value="F:cobalt ion transmembrane transporter activity"/>
    <property type="evidence" value="ECO:0007669"/>
    <property type="project" value="TreeGrafter"/>
</dbReference>
<dbReference type="GO" id="GO:0005886">
    <property type="term" value="C:plasma membrane"/>
    <property type="evidence" value="ECO:0007669"/>
    <property type="project" value="UniProtKB-SubCell"/>
</dbReference>